<reference evidence="1" key="1">
    <citation type="submission" date="2016-10" db="EMBL/GenBank/DDBJ databases">
        <title>Sequence of Gallionella enrichment culture.</title>
        <authorList>
            <person name="Poehlein A."/>
            <person name="Muehling M."/>
            <person name="Daniel R."/>
        </authorList>
    </citation>
    <scope>NUCLEOTIDE SEQUENCE</scope>
</reference>
<dbReference type="Gene3D" id="3.40.50.10600">
    <property type="entry name" value="SpoIIaa-like domains"/>
    <property type="match status" value="1"/>
</dbReference>
<dbReference type="AlphaFoldDB" id="A0A1J5TMG8"/>
<dbReference type="Pfam" id="PF11964">
    <property type="entry name" value="SpoIIAA-like"/>
    <property type="match status" value="1"/>
</dbReference>
<sequence>MIAQIKTFKDNILAIEVIDGFTETDEKLCQKFFQQKLDEGFEQVNVLVKLDEMKLSQSSLKAFMEDSIWALRNYRKIGHLAIVAHSNVLKALVPVDNLFFERASKGRYERYFDISQMNEAFEFVRQDNK</sequence>
<dbReference type="InterPro" id="IPR021866">
    <property type="entry name" value="SpoIIAA-like"/>
</dbReference>
<evidence type="ECO:0008006" key="2">
    <source>
        <dbReference type="Google" id="ProtNLM"/>
    </source>
</evidence>
<gene>
    <name evidence="1" type="ORF">GALL_55910</name>
</gene>
<dbReference type="SUPFAM" id="SSF52091">
    <property type="entry name" value="SpoIIaa-like"/>
    <property type="match status" value="1"/>
</dbReference>
<dbReference type="InterPro" id="IPR036513">
    <property type="entry name" value="STAS_dom_sf"/>
</dbReference>
<protein>
    <recommendedName>
        <fullName evidence="2">SpoIIAA-like protein</fullName>
    </recommendedName>
</protein>
<accession>A0A1J5TMG8</accession>
<comment type="caution">
    <text evidence="1">The sequence shown here is derived from an EMBL/GenBank/DDBJ whole genome shotgun (WGS) entry which is preliminary data.</text>
</comment>
<evidence type="ECO:0000313" key="1">
    <source>
        <dbReference type="EMBL" id="OIR13206.1"/>
    </source>
</evidence>
<proteinExistence type="predicted"/>
<dbReference type="InterPro" id="IPR038396">
    <property type="entry name" value="SpoIIAA-like_sf"/>
</dbReference>
<organism evidence="1">
    <name type="scientific">mine drainage metagenome</name>
    <dbReference type="NCBI Taxonomy" id="410659"/>
    <lineage>
        <taxon>unclassified sequences</taxon>
        <taxon>metagenomes</taxon>
        <taxon>ecological metagenomes</taxon>
    </lineage>
</organism>
<name>A0A1J5TMG8_9ZZZZ</name>
<dbReference type="EMBL" id="MLJW01000015">
    <property type="protein sequence ID" value="OIR13206.1"/>
    <property type="molecule type" value="Genomic_DNA"/>
</dbReference>